<dbReference type="RefSeq" id="WP_044432274.1">
    <property type="nucleotide sequence ID" value="NZ_BJYZ01000012.1"/>
</dbReference>
<dbReference type="OrthoDB" id="7349595at2"/>
<keyword evidence="1" id="KW-0472">Membrane</keyword>
<gene>
    <name evidence="2" type="ORF">SAE02_28100</name>
</gene>
<protein>
    <submittedName>
        <fullName evidence="2">Uncharacterized protein</fullName>
    </submittedName>
</protein>
<organism evidence="2 3">
    <name type="scientific">Skermanella aerolata</name>
    <dbReference type="NCBI Taxonomy" id="393310"/>
    <lineage>
        <taxon>Bacteria</taxon>
        <taxon>Pseudomonadati</taxon>
        <taxon>Pseudomonadota</taxon>
        <taxon>Alphaproteobacteria</taxon>
        <taxon>Rhodospirillales</taxon>
        <taxon>Azospirillaceae</taxon>
        <taxon>Skermanella</taxon>
    </lineage>
</organism>
<comment type="caution">
    <text evidence="2">The sequence shown here is derived from an EMBL/GenBank/DDBJ whole genome shotgun (WGS) entry which is preliminary data.</text>
</comment>
<dbReference type="EMBL" id="BJYZ01000012">
    <property type="protein sequence ID" value="GEO38662.1"/>
    <property type="molecule type" value="Genomic_DNA"/>
</dbReference>
<evidence type="ECO:0000313" key="2">
    <source>
        <dbReference type="EMBL" id="GEO38662.1"/>
    </source>
</evidence>
<keyword evidence="1" id="KW-1133">Transmembrane helix</keyword>
<dbReference type="AlphaFoldDB" id="A0A512DQ95"/>
<keyword evidence="1" id="KW-0812">Transmembrane</keyword>
<name>A0A512DQ95_9PROT</name>
<evidence type="ECO:0000313" key="3">
    <source>
        <dbReference type="Proteomes" id="UP000321523"/>
    </source>
</evidence>
<feature type="transmembrane region" description="Helical" evidence="1">
    <location>
        <begin position="12"/>
        <end position="38"/>
    </location>
</feature>
<proteinExistence type="predicted"/>
<evidence type="ECO:0000256" key="1">
    <source>
        <dbReference type="SAM" id="Phobius"/>
    </source>
</evidence>
<accession>A0A512DQ95</accession>
<keyword evidence="3" id="KW-1185">Reference proteome</keyword>
<reference evidence="2 3" key="1">
    <citation type="submission" date="2019-07" db="EMBL/GenBank/DDBJ databases">
        <title>Whole genome shotgun sequence of Skermanella aerolata NBRC 106429.</title>
        <authorList>
            <person name="Hosoyama A."/>
            <person name="Uohara A."/>
            <person name="Ohji S."/>
            <person name="Ichikawa N."/>
        </authorList>
    </citation>
    <scope>NUCLEOTIDE SEQUENCE [LARGE SCALE GENOMIC DNA]</scope>
    <source>
        <strain evidence="2 3">NBRC 106429</strain>
    </source>
</reference>
<sequence>MDAPDGSSERKTFTFLAGIAALGLTLAVGVNFAIASLAPPRVPLPNTSIFDPDLRGAVANYPDAVREMRTVFTTTTPQGTRTVTNCADYLKLLDQGVRSLVADPTDAHSAYGNCPLLFVLRQAREPATYLAPLSQLARTVAERLDATTLDDSLRPFPVSDRPRARFARNRFTVDEKRLRISVPDGNWSMTILASGSFSGDGLEDVAVRIEQGKARHYTILTPMPNGSLGAVSPESLALTSNMPVRLR</sequence>
<dbReference type="Proteomes" id="UP000321523">
    <property type="component" value="Unassembled WGS sequence"/>
</dbReference>